<dbReference type="NCBIfam" id="TIGR00407">
    <property type="entry name" value="proA"/>
    <property type="match status" value="1"/>
</dbReference>
<gene>
    <name evidence="7" type="primary">proA</name>
    <name evidence="9" type="ORF">GGR31_001956</name>
</gene>
<reference evidence="9 10" key="1">
    <citation type="submission" date="2023-07" db="EMBL/GenBank/DDBJ databases">
        <title>Genomic Encyclopedia of Type Strains, Phase IV (KMG-IV): sequencing the most valuable type-strain genomes for metagenomic binning, comparative biology and taxonomic classification.</title>
        <authorList>
            <person name="Goeker M."/>
        </authorList>
    </citation>
    <scope>NUCLEOTIDE SEQUENCE [LARGE SCALE GENOMIC DNA]</scope>
    <source>
        <strain evidence="9 10">DSM 102814</strain>
    </source>
</reference>
<dbReference type="HAMAP" id="MF_00412">
    <property type="entry name" value="ProA"/>
    <property type="match status" value="1"/>
</dbReference>
<evidence type="ECO:0000256" key="6">
    <source>
        <dbReference type="ARBA" id="ARBA00049024"/>
    </source>
</evidence>
<comment type="catalytic activity">
    <reaction evidence="6 7">
        <text>L-glutamate 5-semialdehyde + phosphate + NADP(+) = L-glutamyl 5-phosphate + NADPH + H(+)</text>
        <dbReference type="Rhea" id="RHEA:19541"/>
        <dbReference type="ChEBI" id="CHEBI:15378"/>
        <dbReference type="ChEBI" id="CHEBI:43474"/>
        <dbReference type="ChEBI" id="CHEBI:57783"/>
        <dbReference type="ChEBI" id="CHEBI:58066"/>
        <dbReference type="ChEBI" id="CHEBI:58274"/>
        <dbReference type="ChEBI" id="CHEBI:58349"/>
        <dbReference type="EC" id="1.2.1.41"/>
    </reaction>
</comment>
<dbReference type="Gene3D" id="3.40.605.10">
    <property type="entry name" value="Aldehyde Dehydrogenase, Chain A, domain 1"/>
    <property type="match status" value="1"/>
</dbReference>
<dbReference type="PIRSF" id="PIRSF000151">
    <property type="entry name" value="GPR"/>
    <property type="match status" value="1"/>
</dbReference>
<dbReference type="PANTHER" id="PTHR11063">
    <property type="entry name" value="GLUTAMATE SEMIALDEHYDE DEHYDROGENASE"/>
    <property type="match status" value="1"/>
</dbReference>
<dbReference type="PANTHER" id="PTHR11063:SF8">
    <property type="entry name" value="DELTA-1-PYRROLINE-5-CARBOXYLATE SYNTHASE"/>
    <property type="match status" value="1"/>
</dbReference>
<dbReference type="InterPro" id="IPR012134">
    <property type="entry name" value="Glu-5-SA_DH"/>
</dbReference>
<feature type="domain" description="Aldehyde dehydrogenase" evidence="8">
    <location>
        <begin position="300"/>
        <end position="356"/>
    </location>
</feature>
<dbReference type="RefSeq" id="WP_309728515.1">
    <property type="nucleotide sequence ID" value="NZ_JAVDQA010000005.1"/>
</dbReference>
<keyword evidence="7" id="KW-0963">Cytoplasm</keyword>
<comment type="function">
    <text evidence="7">Catalyzes the NADPH-dependent reduction of L-glutamate 5-phosphate into L-glutamate 5-semialdehyde and phosphate. The product spontaneously undergoes cyclization to form 1-pyrroline-5-carboxylate.</text>
</comment>
<dbReference type="SUPFAM" id="SSF53720">
    <property type="entry name" value="ALDH-like"/>
    <property type="match status" value="1"/>
</dbReference>
<evidence type="ECO:0000256" key="7">
    <source>
        <dbReference type="HAMAP-Rule" id="MF_00412"/>
    </source>
</evidence>
<proteinExistence type="inferred from homology"/>
<comment type="subcellular location">
    <subcellularLocation>
        <location evidence="7">Cytoplasm</location>
    </subcellularLocation>
</comment>
<protein>
    <recommendedName>
        <fullName evidence="7">Gamma-glutamyl phosphate reductase</fullName>
        <shortName evidence="7">GPR</shortName>
        <ecNumber evidence="7">1.2.1.41</ecNumber>
    </recommendedName>
    <alternativeName>
        <fullName evidence="7">Glutamate-5-semialdehyde dehydrogenase</fullName>
    </alternativeName>
    <alternativeName>
        <fullName evidence="7">Glutamyl-gamma-semialdehyde dehydrogenase</fullName>
        <shortName evidence="7">GSA dehydrogenase</shortName>
    </alternativeName>
</protein>
<keyword evidence="5 7" id="KW-0560">Oxidoreductase</keyword>
<accession>A0ABU1K6S7</accession>
<dbReference type="Proteomes" id="UP001257659">
    <property type="component" value="Unassembled WGS sequence"/>
</dbReference>
<keyword evidence="10" id="KW-1185">Reference proteome</keyword>
<dbReference type="InterPro" id="IPR015590">
    <property type="entry name" value="Aldehyde_DH_dom"/>
</dbReference>
<dbReference type="EMBL" id="JAVDQA010000005">
    <property type="protein sequence ID" value="MDR6301305.1"/>
    <property type="molecule type" value="Genomic_DNA"/>
</dbReference>
<comment type="similarity">
    <text evidence="7">Belongs to the gamma-glutamyl phosphate reductase family.</text>
</comment>
<dbReference type="GO" id="GO:0004350">
    <property type="term" value="F:glutamate-5-semialdehyde dehydrogenase activity"/>
    <property type="evidence" value="ECO:0007669"/>
    <property type="project" value="UniProtKB-EC"/>
</dbReference>
<evidence type="ECO:0000256" key="2">
    <source>
        <dbReference type="ARBA" id="ARBA00022605"/>
    </source>
</evidence>
<dbReference type="InterPro" id="IPR016161">
    <property type="entry name" value="Ald_DH/histidinol_DH"/>
</dbReference>
<evidence type="ECO:0000256" key="4">
    <source>
        <dbReference type="ARBA" id="ARBA00022857"/>
    </source>
</evidence>
<keyword evidence="2 7" id="KW-0028">Amino-acid biosynthesis</keyword>
<keyword evidence="4 7" id="KW-0521">NADP</keyword>
<evidence type="ECO:0000256" key="1">
    <source>
        <dbReference type="ARBA" id="ARBA00004985"/>
    </source>
</evidence>
<sequence length="399" mass="44889">MKLLSSKIKDQVLESMMKIIDRERDNIIKENKKDLEAFNRDDQALYDRLVVNEAKVDGMIQAIKEVKEQDDPVGNEISDITLDSGLKITNRTAPFGTIMIIYESRPDVTIEAAVLAFKANNKILLKGGKEAINSNLILEKCWHEALEENGLSKDWIKLLHLKREETQDFLKNPTEKLDLIVPRGSERLIKFVKDNATCAVLISGRGNNFLYVSKDADWEKAVKVIVNAKTDKISGCNALDKVLIDKNIPNYEAKLKELQEVMKKVNVDILVDEKVGKTLADEEKIPNEDTWYEEFLALKILLAEVDGLDQAIEMINKYSGGHSASILTENKEKASKFMEQVDSAAVYHNASTRFTDGGQMGVGAELAISTDKLHHRGPLGLKQLVTNKYYVFGDGHIRE</sequence>
<dbReference type="EC" id="1.2.1.41" evidence="7"/>
<evidence type="ECO:0000256" key="5">
    <source>
        <dbReference type="ARBA" id="ARBA00023002"/>
    </source>
</evidence>
<keyword evidence="3 7" id="KW-0641">Proline biosynthesis</keyword>
<evidence type="ECO:0000256" key="3">
    <source>
        <dbReference type="ARBA" id="ARBA00022650"/>
    </source>
</evidence>
<dbReference type="Pfam" id="PF00171">
    <property type="entry name" value="Aldedh"/>
    <property type="match status" value="2"/>
</dbReference>
<dbReference type="InterPro" id="IPR016163">
    <property type="entry name" value="Ald_DH_C"/>
</dbReference>
<feature type="domain" description="Aldehyde dehydrogenase" evidence="8">
    <location>
        <begin position="26"/>
        <end position="273"/>
    </location>
</feature>
<comment type="caution">
    <text evidence="9">The sequence shown here is derived from an EMBL/GenBank/DDBJ whole genome shotgun (WGS) entry which is preliminary data.</text>
</comment>
<organism evidence="9 10">
    <name type="scientific">Mesonia maritima</name>
    <dbReference type="NCBI Taxonomy" id="1793873"/>
    <lineage>
        <taxon>Bacteria</taxon>
        <taxon>Pseudomonadati</taxon>
        <taxon>Bacteroidota</taxon>
        <taxon>Flavobacteriia</taxon>
        <taxon>Flavobacteriales</taxon>
        <taxon>Flavobacteriaceae</taxon>
        <taxon>Mesonia</taxon>
    </lineage>
</organism>
<dbReference type="InterPro" id="IPR016162">
    <property type="entry name" value="Ald_DH_N"/>
</dbReference>
<dbReference type="CDD" id="cd07079">
    <property type="entry name" value="ALDH_F18-19_ProA-GPR"/>
    <property type="match status" value="1"/>
</dbReference>
<dbReference type="Gene3D" id="3.40.309.10">
    <property type="entry name" value="Aldehyde Dehydrogenase, Chain A, domain 2"/>
    <property type="match status" value="1"/>
</dbReference>
<comment type="pathway">
    <text evidence="1 7">Amino-acid biosynthesis; L-proline biosynthesis; L-glutamate 5-semialdehyde from L-glutamate: step 2/2.</text>
</comment>
<name>A0ABU1K6S7_9FLAO</name>
<evidence type="ECO:0000313" key="10">
    <source>
        <dbReference type="Proteomes" id="UP001257659"/>
    </source>
</evidence>
<dbReference type="InterPro" id="IPR000965">
    <property type="entry name" value="GPR_dom"/>
</dbReference>
<evidence type="ECO:0000259" key="8">
    <source>
        <dbReference type="Pfam" id="PF00171"/>
    </source>
</evidence>
<evidence type="ECO:0000313" key="9">
    <source>
        <dbReference type="EMBL" id="MDR6301305.1"/>
    </source>
</evidence>
<dbReference type="NCBIfam" id="NF001221">
    <property type="entry name" value="PRK00197.1"/>
    <property type="match status" value="1"/>
</dbReference>